<evidence type="ECO:0000256" key="1">
    <source>
        <dbReference type="ARBA" id="ARBA00022723"/>
    </source>
</evidence>
<dbReference type="SUPFAM" id="SSF51658">
    <property type="entry name" value="Xylose isomerase-like"/>
    <property type="match status" value="1"/>
</dbReference>
<keyword evidence="1" id="KW-0479">Metal-binding</keyword>
<dbReference type="PANTHER" id="PTHR30268">
    <property type="entry name" value="L-RHAMNOSE ISOMERASE"/>
    <property type="match status" value="1"/>
</dbReference>
<dbReference type="Proteomes" id="UP000184520">
    <property type="component" value="Unassembled WGS sequence"/>
</dbReference>
<dbReference type="InterPro" id="IPR050337">
    <property type="entry name" value="L-rhamnose_isomerase"/>
</dbReference>
<evidence type="ECO:0000313" key="5">
    <source>
        <dbReference type="EMBL" id="SHH11275.1"/>
    </source>
</evidence>
<protein>
    <submittedName>
        <fullName evidence="5">L-rhamnose isomerase / sugar isomerase</fullName>
    </submittedName>
</protein>
<dbReference type="STRING" id="634436.SAMN05216361_3819"/>
<dbReference type="EMBL" id="FQWD01000006">
    <property type="protein sequence ID" value="SHH11275.1"/>
    <property type="molecule type" value="Genomic_DNA"/>
</dbReference>
<sequence>MKKRIDSALLEAENAKRESDLNSDYAALGEKLARADIDIETITAKAGEFQVAVPSWGTGTGGTRFARFPGEGEPRNIFEKLEDCAVINELSGCTDSVSPHFPWDKVDDFSELKQQADEYGLKWVSVNSNTFQDQPGQEHSYKYGSLSNTQKASRDLAIQHNLDVIEYGQKLGAKSLTVWVGDGSNHPGQQHFQRAFERYLASMEEIYKGLPDDWEMHIEHKMFEPAFYSTIIQDWGSNLLAAMHLGPKCKSLVDLGHHAPNTNIEMIVSRLIQFKKLGGFHFNDSKYGDDDLDSGSLHPYQQFLIFNELVDAEYRNQEGFGPAYMLDQSHNVTDPAESLINSAIEVQRSYVKALLVNREALYGFQEGNDALMASLELKNAFNLDVSPILAMARLRKGSAIDPLAVYRQAGYRKAMAEARPRDPNATGSGIV</sequence>
<dbReference type="PANTHER" id="PTHR30268:SF0">
    <property type="entry name" value="L-RHAMNOSE ISOMERASE"/>
    <property type="match status" value="1"/>
</dbReference>
<name>A0A1M5QB15_9ALTE</name>
<dbReference type="Pfam" id="PF01261">
    <property type="entry name" value="AP_endonuc_2"/>
    <property type="match status" value="1"/>
</dbReference>
<dbReference type="GO" id="GO:0046872">
    <property type="term" value="F:metal ion binding"/>
    <property type="evidence" value="ECO:0007669"/>
    <property type="project" value="UniProtKB-KW"/>
</dbReference>
<dbReference type="RefSeq" id="WP_073324752.1">
    <property type="nucleotide sequence ID" value="NZ_FQWD01000006.1"/>
</dbReference>
<organism evidence="5 6">
    <name type="scientific">Marisediminitalea aggregata</name>
    <dbReference type="NCBI Taxonomy" id="634436"/>
    <lineage>
        <taxon>Bacteria</taxon>
        <taxon>Pseudomonadati</taxon>
        <taxon>Pseudomonadota</taxon>
        <taxon>Gammaproteobacteria</taxon>
        <taxon>Alteromonadales</taxon>
        <taxon>Alteromonadaceae</taxon>
        <taxon>Marisediminitalea</taxon>
    </lineage>
</organism>
<keyword evidence="6" id="KW-1185">Reference proteome</keyword>
<dbReference type="Gene3D" id="3.20.20.150">
    <property type="entry name" value="Divalent-metal-dependent TIM barrel enzymes"/>
    <property type="match status" value="1"/>
</dbReference>
<dbReference type="OrthoDB" id="5174871at2"/>
<dbReference type="GO" id="GO:0016853">
    <property type="term" value="F:isomerase activity"/>
    <property type="evidence" value="ECO:0007669"/>
    <property type="project" value="UniProtKB-KW"/>
</dbReference>
<evidence type="ECO:0000259" key="4">
    <source>
        <dbReference type="Pfam" id="PF01261"/>
    </source>
</evidence>
<gene>
    <name evidence="5" type="ORF">SAMN05216361_3819</name>
</gene>
<dbReference type="InterPro" id="IPR036237">
    <property type="entry name" value="Xyl_isomerase-like_sf"/>
</dbReference>
<keyword evidence="3 5" id="KW-0413">Isomerase</keyword>
<evidence type="ECO:0000256" key="3">
    <source>
        <dbReference type="ARBA" id="ARBA00023235"/>
    </source>
</evidence>
<reference evidence="6" key="1">
    <citation type="submission" date="2016-11" db="EMBL/GenBank/DDBJ databases">
        <authorList>
            <person name="Varghese N."/>
            <person name="Submissions S."/>
        </authorList>
    </citation>
    <scope>NUCLEOTIDE SEQUENCE [LARGE SCALE GENOMIC DNA]</scope>
    <source>
        <strain evidence="6">CGMCC 1.8995</strain>
    </source>
</reference>
<proteinExistence type="predicted"/>
<dbReference type="AlphaFoldDB" id="A0A1M5QB15"/>
<evidence type="ECO:0000313" key="6">
    <source>
        <dbReference type="Proteomes" id="UP000184520"/>
    </source>
</evidence>
<evidence type="ECO:0000256" key="2">
    <source>
        <dbReference type="ARBA" id="ARBA00023211"/>
    </source>
</evidence>
<dbReference type="NCBIfam" id="TIGR02629">
    <property type="entry name" value="L_rham_iso_rhiz"/>
    <property type="match status" value="1"/>
</dbReference>
<dbReference type="InterPro" id="IPR013022">
    <property type="entry name" value="Xyl_isomerase-like_TIM-brl"/>
</dbReference>
<keyword evidence="2" id="KW-0464">Manganese</keyword>
<dbReference type="InterPro" id="IPR013451">
    <property type="entry name" value="L_rhamnose_iso"/>
</dbReference>
<accession>A0A1M5QB15</accession>
<feature type="domain" description="Xylose isomerase-like TIM barrel" evidence="4">
    <location>
        <begin position="100"/>
        <end position="291"/>
    </location>
</feature>